<accession>A0A8J2U064</accession>
<sequence length="110" mass="11814">MGGNDLIHTLAERLGNASEGTVSAAVRPWQLMWKPAEGERDVVIETEPGKLAARLEALTDKGSVSPWGADVSAEETAWRLLVTHLEEEYWAMPAGHGRLIIGADGVHTAS</sequence>
<proteinExistence type="predicted"/>
<protein>
    <submittedName>
        <fullName evidence="1">Uncharacterized protein</fullName>
    </submittedName>
</protein>
<name>A0A8J2U064_9MICO</name>
<dbReference type="EMBL" id="BMFY01000013">
    <property type="protein sequence ID" value="GGA23136.1"/>
    <property type="molecule type" value="Genomic_DNA"/>
</dbReference>
<gene>
    <name evidence="1" type="ORF">GCM10011333_27770</name>
</gene>
<evidence type="ECO:0000313" key="1">
    <source>
        <dbReference type="EMBL" id="GGA23136.1"/>
    </source>
</evidence>
<organism evidence="1 2">
    <name type="scientific">Sediminivirga luteola</name>
    <dbReference type="NCBI Taxonomy" id="1774748"/>
    <lineage>
        <taxon>Bacteria</taxon>
        <taxon>Bacillati</taxon>
        <taxon>Actinomycetota</taxon>
        <taxon>Actinomycetes</taxon>
        <taxon>Micrococcales</taxon>
        <taxon>Brevibacteriaceae</taxon>
        <taxon>Sediminivirga</taxon>
    </lineage>
</organism>
<evidence type="ECO:0000313" key="2">
    <source>
        <dbReference type="Proteomes" id="UP000616114"/>
    </source>
</evidence>
<dbReference type="AlphaFoldDB" id="A0A8J2U064"/>
<keyword evidence="2" id="KW-1185">Reference proteome</keyword>
<reference evidence="1" key="1">
    <citation type="journal article" date="2014" name="Int. J. Syst. Evol. Microbiol.">
        <title>Complete genome sequence of Corynebacterium casei LMG S-19264T (=DSM 44701T), isolated from a smear-ripened cheese.</title>
        <authorList>
            <consortium name="US DOE Joint Genome Institute (JGI-PGF)"/>
            <person name="Walter F."/>
            <person name="Albersmeier A."/>
            <person name="Kalinowski J."/>
            <person name="Ruckert C."/>
        </authorList>
    </citation>
    <scope>NUCLEOTIDE SEQUENCE</scope>
    <source>
        <strain evidence="1">CGMCC 1.12785</strain>
    </source>
</reference>
<reference evidence="1" key="2">
    <citation type="submission" date="2020-09" db="EMBL/GenBank/DDBJ databases">
        <authorList>
            <person name="Sun Q."/>
            <person name="Zhou Y."/>
        </authorList>
    </citation>
    <scope>NUCLEOTIDE SEQUENCE</scope>
    <source>
        <strain evidence="1">CGMCC 1.12785</strain>
    </source>
</reference>
<comment type="caution">
    <text evidence="1">The sequence shown here is derived from an EMBL/GenBank/DDBJ whole genome shotgun (WGS) entry which is preliminary data.</text>
</comment>
<dbReference type="Proteomes" id="UP000616114">
    <property type="component" value="Unassembled WGS sequence"/>
</dbReference>